<reference evidence="1" key="1">
    <citation type="submission" date="2018-05" db="EMBL/GenBank/DDBJ databases">
        <authorList>
            <person name="Lanie J.A."/>
            <person name="Ng W.-L."/>
            <person name="Kazmierczak K.M."/>
            <person name="Andrzejewski T.M."/>
            <person name="Davidsen T.M."/>
            <person name="Wayne K.J."/>
            <person name="Tettelin H."/>
            <person name="Glass J.I."/>
            <person name="Rusch D."/>
            <person name="Podicherti R."/>
            <person name="Tsui H.-C.T."/>
            <person name="Winkler M.E."/>
        </authorList>
    </citation>
    <scope>NUCLEOTIDE SEQUENCE</scope>
</reference>
<evidence type="ECO:0000313" key="1">
    <source>
        <dbReference type="EMBL" id="SVE17221.1"/>
    </source>
</evidence>
<gene>
    <name evidence="1" type="ORF">METZ01_LOCUS470075</name>
</gene>
<proteinExistence type="predicted"/>
<name>A0A383BBL2_9ZZZZ</name>
<protein>
    <submittedName>
        <fullName evidence="1">Uncharacterized protein</fullName>
    </submittedName>
</protein>
<organism evidence="1">
    <name type="scientific">marine metagenome</name>
    <dbReference type="NCBI Taxonomy" id="408172"/>
    <lineage>
        <taxon>unclassified sequences</taxon>
        <taxon>metagenomes</taxon>
        <taxon>ecological metagenomes</taxon>
    </lineage>
</organism>
<dbReference type="AlphaFoldDB" id="A0A383BBL2"/>
<dbReference type="EMBL" id="UINC01199000">
    <property type="protein sequence ID" value="SVE17221.1"/>
    <property type="molecule type" value="Genomic_DNA"/>
</dbReference>
<accession>A0A383BBL2</accession>
<sequence length="71" mass="7936">MKYIGVDSNRTKEKYKKFIEPTLLMDTDHSKKIMLKADYDSSISKLVLKITDDSALETGEIVIDCGALPAV</sequence>